<comment type="similarity">
    <text evidence="1">Belongs to the short-chain dehydrogenases/reductases (SDR) family.</text>
</comment>
<dbReference type="CDD" id="cd05233">
    <property type="entry name" value="SDR_c"/>
    <property type="match status" value="1"/>
</dbReference>
<protein>
    <submittedName>
        <fullName evidence="4">SDR family oxidoreductase</fullName>
    </submittedName>
</protein>
<proteinExistence type="inferred from homology"/>
<dbReference type="InterPro" id="IPR036291">
    <property type="entry name" value="NAD(P)-bd_dom_sf"/>
</dbReference>
<gene>
    <name evidence="4" type="ORF">CDO52_17845</name>
</gene>
<dbReference type="PANTHER" id="PTHR42760">
    <property type="entry name" value="SHORT-CHAIN DEHYDROGENASES/REDUCTASES FAMILY MEMBER"/>
    <property type="match status" value="1"/>
</dbReference>
<dbReference type="EMBL" id="CP022753">
    <property type="protein sequence ID" value="ASU84413.1"/>
    <property type="molecule type" value="Genomic_DNA"/>
</dbReference>
<organism evidence="4 5">
    <name type="scientific">Nocardiopsis gilva YIM 90087</name>
    <dbReference type="NCBI Taxonomy" id="1235441"/>
    <lineage>
        <taxon>Bacteria</taxon>
        <taxon>Bacillati</taxon>
        <taxon>Actinomycetota</taxon>
        <taxon>Actinomycetes</taxon>
        <taxon>Streptosporangiales</taxon>
        <taxon>Nocardiopsidaceae</taxon>
        <taxon>Nocardiopsis</taxon>
    </lineage>
</organism>
<dbReference type="SUPFAM" id="SSF51735">
    <property type="entry name" value="NAD(P)-binding Rossmann-fold domains"/>
    <property type="match status" value="1"/>
</dbReference>
<feature type="domain" description="Ketoreductase" evidence="3">
    <location>
        <begin position="1"/>
        <end position="184"/>
    </location>
</feature>
<evidence type="ECO:0000313" key="5">
    <source>
        <dbReference type="Proteomes" id="UP000215005"/>
    </source>
</evidence>
<dbReference type="RefSeq" id="WP_017618275.1">
    <property type="nucleotide sequence ID" value="NZ_ANBG01000160.1"/>
</dbReference>
<dbReference type="SMART" id="SM00822">
    <property type="entry name" value="PKS_KR"/>
    <property type="match status" value="1"/>
</dbReference>
<evidence type="ECO:0000256" key="2">
    <source>
        <dbReference type="ARBA" id="ARBA00023002"/>
    </source>
</evidence>
<dbReference type="Pfam" id="PF13561">
    <property type="entry name" value="adh_short_C2"/>
    <property type="match status" value="1"/>
</dbReference>
<dbReference type="PRINTS" id="PR00081">
    <property type="entry name" value="GDHRDH"/>
</dbReference>
<dbReference type="OrthoDB" id="3458330at2"/>
<reference evidence="4 5" key="1">
    <citation type="submission" date="2017-08" db="EMBL/GenBank/DDBJ databases">
        <title>The complete genome sequence of Nocardiopsis gilva YIM 90087.</title>
        <authorList>
            <person name="Yin M."/>
            <person name="Tang S."/>
        </authorList>
    </citation>
    <scope>NUCLEOTIDE SEQUENCE [LARGE SCALE GENOMIC DNA]</scope>
    <source>
        <strain evidence="4 5">YIM 90087</strain>
    </source>
</reference>
<dbReference type="PRINTS" id="PR00080">
    <property type="entry name" value="SDRFAMILY"/>
</dbReference>
<dbReference type="InterPro" id="IPR057326">
    <property type="entry name" value="KR_dom"/>
</dbReference>
<dbReference type="Gene3D" id="3.40.50.720">
    <property type="entry name" value="NAD(P)-binding Rossmann-like Domain"/>
    <property type="match status" value="1"/>
</dbReference>
<dbReference type="FunFam" id="3.40.50.720:FF:000084">
    <property type="entry name" value="Short-chain dehydrogenase reductase"/>
    <property type="match status" value="1"/>
</dbReference>
<dbReference type="GO" id="GO:0016616">
    <property type="term" value="F:oxidoreductase activity, acting on the CH-OH group of donors, NAD or NADP as acceptor"/>
    <property type="evidence" value="ECO:0007669"/>
    <property type="project" value="UniProtKB-ARBA"/>
</dbReference>
<name>A0A223S8G7_9ACTN</name>
<evidence type="ECO:0000313" key="4">
    <source>
        <dbReference type="EMBL" id="ASU84413.1"/>
    </source>
</evidence>
<keyword evidence="2" id="KW-0560">Oxidoreductase</keyword>
<dbReference type="Proteomes" id="UP000215005">
    <property type="component" value="Chromosome"/>
</dbReference>
<dbReference type="AlphaFoldDB" id="A0A223S8G7"/>
<accession>A0A223S8G7</accession>
<dbReference type="PROSITE" id="PS00061">
    <property type="entry name" value="ADH_SHORT"/>
    <property type="match status" value="1"/>
</dbReference>
<dbReference type="InterPro" id="IPR020904">
    <property type="entry name" value="Sc_DH/Rdtase_CS"/>
</dbReference>
<dbReference type="InterPro" id="IPR002347">
    <property type="entry name" value="SDR_fam"/>
</dbReference>
<dbReference type="KEGG" id="ngv:CDO52_17845"/>
<evidence type="ECO:0000259" key="3">
    <source>
        <dbReference type="SMART" id="SM00822"/>
    </source>
</evidence>
<evidence type="ECO:0000256" key="1">
    <source>
        <dbReference type="ARBA" id="ARBA00006484"/>
    </source>
</evidence>
<keyword evidence="5" id="KW-1185">Reference proteome</keyword>
<sequence length="253" mass="26773">MNYLVVGGTSGIGAAVVKRLVMSEHANVLFCGRRRDAGEKLMRSLNRGRHGNVEMVRADITEESDVAALFDRVRDAFGELHGAFNAAGIVGKDSVLRGAPFHKSSAENFDRVLDVNVRGMWRCLRGELAIMAPQGSGSIVTCSSVAGLRSADSMSASYTASKHAVVGMTRALAVEYAPHGIRLNAVCPGVIDTDMLGGMRDELLTDLRRKNPAARIGMPEEVADAVVFLLSDRSQSISGTALTVDAGGLTGAL</sequence>